<evidence type="ECO:0000313" key="2">
    <source>
        <dbReference type="EMBL" id="OGZ19527.1"/>
    </source>
</evidence>
<dbReference type="EMBL" id="MHLU01000049">
    <property type="protein sequence ID" value="OGZ19527.1"/>
    <property type="molecule type" value="Genomic_DNA"/>
</dbReference>
<evidence type="ECO:0000256" key="1">
    <source>
        <dbReference type="SAM" id="SignalP"/>
    </source>
</evidence>
<keyword evidence="1" id="KW-0732">Signal</keyword>
<name>A0A1G2E131_9BACT</name>
<proteinExistence type="predicted"/>
<accession>A0A1G2E131</accession>
<evidence type="ECO:0008006" key="4">
    <source>
        <dbReference type="Google" id="ProtNLM"/>
    </source>
</evidence>
<sequence length="102" mass="10846">MKFVRIGLACLLFASGVASLAHAGVQKEAVPSYSVEAATASSAAPAEKPMMLAGYVWTCRAESQFGWGEGIGYSPGQARNVAMYQCRINTPYGDVCFVVSCW</sequence>
<feature type="chain" id="PRO_5009582669" description="DUF4189 domain-containing protein" evidence="1">
    <location>
        <begin position="24"/>
        <end position="102"/>
    </location>
</feature>
<feature type="signal peptide" evidence="1">
    <location>
        <begin position="1"/>
        <end position="23"/>
    </location>
</feature>
<reference evidence="2 3" key="1">
    <citation type="journal article" date="2016" name="Nat. Commun.">
        <title>Thousands of microbial genomes shed light on interconnected biogeochemical processes in an aquifer system.</title>
        <authorList>
            <person name="Anantharaman K."/>
            <person name="Brown C.T."/>
            <person name="Hug L.A."/>
            <person name="Sharon I."/>
            <person name="Castelle C.J."/>
            <person name="Probst A.J."/>
            <person name="Thomas B.C."/>
            <person name="Singh A."/>
            <person name="Wilkins M.J."/>
            <person name="Karaoz U."/>
            <person name="Brodie E.L."/>
            <person name="Williams K.H."/>
            <person name="Hubbard S.S."/>
            <person name="Banfield J.F."/>
        </authorList>
    </citation>
    <scope>NUCLEOTIDE SEQUENCE [LARGE SCALE GENOMIC DNA]</scope>
</reference>
<comment type="caution">
    <text evidence="2">The sequence shown here is derived from an EMBL/GenBank/DDBJ whole genome shotgun (WGS) entry which is preliminary data.</text>
</comment>
<protein>
    <recommendedName>
        <fullName evidence="4">DUF4189 domain-containing protein</fullName>
    </recommendedName>
</protein>
<dbReference type="AlphaFoldDB" id="A0A1G2E131"/>
<dbReference type="Proteomes" id="UP000178106">
    <property type="component" value="Unassembled WGS sequence"/>
</dbReference>
<organism evidence="2 3">
    <name type="scientific">Candidatus Lloydbacteria bacterium RIFOXYC12_FULL_46_25</name>
    <dbReference type="NCBI Taxonomy" id="1798670"/>
    <lineage>
        <taxon>Bacteria</taxon>
        <taxon>Candidatus Lloydiibacteriota</taxon>
    </lineage>
</organism>
<gene>
    <name evidence="2" type="ORF">A2494_02230</name>
</gene>
<evidence type="ECO:0000313" key="3">
    <source>
        <dbReference type="Proteomes" id="UP000178106"/>
    </source>
</evidence>